<dbReference type="InterPro" id="IPR035985">
    <property type="entry name" value="Ubiquitin-activating_enz"/>
</dbReference>
<evidence type="ECO:0000313" key="3">
    <source>
        <dbReference type="Proteomes" id="UP000245207"/>
    </source>
</evidence>
<dbReference type="Pfam" id="PF00899">
    <property type="entry name" value="ThiF"/>
    <property type="match status" value="1"/>
</dbReference>
<dbReference type="AlphaFoldDB" id="A0A2U1L2F7"/>
<gene>
    <name evidence="2" type="ORF">CTI12_AA539170</name>
</gene>
<dbReference type="Proteomes" id="UP000245207">
    <property type="component" value="Unassembled WGS sequence"/>
</dbReference>
<comment type="caution">
    <text evidence="2">The sequence shown here is derived from an EMBL/GenBank/DDBJ whole genome shotgun (WGS) entry which is preliminary data.</text>
</comment>
<dbReference type="PANTHER" id="PTHR10953">
    <property type="entry name" value="UBIQUITIN-ACTIVATING ENZYME E1"/>
    <property type="match status" value="1"/>
</dbReference>
<protein>
    <submittedName>
        <fullName evidence="2">Ubiquitin/SUMO-activating enzyme E1</fullName>
    </submittedName>
</protein>
<dbReference type="EMBL" id="PKPP01011964">
    <property type="protein sequence ID" value="PWA43191.1"/>
    <property type="molecule type" value="Genomic_DNA"/>
</dbReference>
<dbReference type="Gene3D" id="3.40.50.720">
    <property type="entry name" value="NAD(P)-binding Rossmann-like Domain"/>
    <property type="match status" value="1"/>
</dbReference>
<dbReference type="GO" id="GO:0006974">
    <property type="term" value="P:DNA damage response"/>
    <property type="evidence" value="ECO:0007669"/>
    <property type="project" value="TreeGrafter"/>
</dbReference>
<evidence type="ECO:0000259" key="1">
    <source>
        <dbReference type="Pfam" id="PF00899"/>
    </source>
</evidence>
<sequence>MVPLEPSDYKPLNSRYDAKISVFGAKFHKKLEDTRSFVVGTGALGCELLKNLALMGVSCETQGKLTVTDDDDVIEKRVEHPLASTLSPALAGSEGWWCQSWVNYRVDEMHCR</sequence>
<proteinExistence type="predicted"/>
<dbReference type="GO" id="GO:0005634">
    <property type="term" value="C:nucleus"/>
    <property type="evidence" value="ECO:0007669"/>
    <property type="project" value="TreeGrafter"/>
</dbReference>
<dbReference type="GO" id="GO:0005737">
    <property type="term" value="C:cytoplasm"/>
    <property type="evidence" value="ECO:0007669"/>
    <property type="project" value="TreeGrafter"/>
</dbReference>
<evidence type="ECO:0000313" key="2">
    <source>
        <dbReference type="EMBL" id="PWA43191.1"/>
    </source>
</evidence>
<dbReference type="GO" id="GO:0006511">
    <property type="term" value="P:ubiquitin-dependent protein catabolic process"/>
    <property type="evidence" value="ECO:0007669"/>
    <property type="project" value="TreeGrafter"/>
</dbReference>
<dbReference type="SUPFAM" id="SSF69572">
    <property type="entry name" value="Activating enzymes of the ubiquitin-like proteins"/>
    <property type="match status" value="1"/>
</dbReference>
<feature type="domain" description="THIF-type NAD/FAD binding fold" evidence="1">
    <location>
        <begin position="17"/>
        <end position="73"/>
    </location>
</feature>
<dbReference type="OrthoDB" id="10252231at2759"/>
<accession>A0A2U1L2F7</accession>
<dbReference type="InterPro" id="IPR045886">
    <property type="entry name" value="ThiF/MoeB/HesA"/>
</dbReference>
<organism evidence="2 3">
    <name type="scientific">Artemisia annua</name>
    <name type="common">Sweet wormwood</name>
    <dbReference type="NCBI Taxonomy" id="35608"/>
    <lineage>
        <taxon>Eukaryota</taxon>
        <taxon>Viridiplantae</taxon>
        <taxon>Streptophyta</taxon>
        <taxon>Embryophyta</taxon>
        <taxon>Tracheophyta</taxon>
        <taxon>Spermatophyta</taxon>
        <taxon>Magnoliopsida</taxon>
        <taxon>eudicotyledons</taxon>
        <taxon>Gunneridae</taxon>
        <taxon>Pentapetalae</taxon>
        <taxon>asterids</taxon>
        <taxon>campanulids</taxon>
        <taxon>Asterales</taxon>
        <taxon>Asteraceae</taxon>
        <taxon>Asteroideae</taxon>
        <taxon>Anthemideae</taxon>
        <taxon>Artemisiinae</taxon>
        <taxon>Artemisia</taxon>
    </lineage>
</organism>
<reference evidence="2 3" key="1">
    <citation type="journal article" date="2018" name="Mol. Plant">
        <title>The genome of Artemisia annua provides insight into the evolution of Asteraceae family and artemisinin biosynthesis.</title>
        <authorList>
            <person name="Shen Q."/>
            <person name="Zhang L."/>
            <person name="Liao Z."/>
            <person name="Wang S."/>
            <person name="Yan T."/>
            <person name="Shi P."/>
            <person name="Liu M."/>
            <person name="Fu X."/>
            <person name="Pan Q."/>
            <person name="Wang Y."/>
            <person name="Lv Z."/>
            <person name="Lu X."/>
            <person name="Zhang F."/>
            <person name="Jiang W."/>
            <person name="Ma Y."/>
            <person name="Chen M."/>
            <person name="Hao X."/>
            <person name="Li L."/>
            <person name="Tang Y."/>
            <person name="Lv G."/>
            <person name="Zhou Y."/>
            <person name="Sun X."/>
            <person name="Brodelius P.E."/>
            <person name="Rose J.K.C."/>
            <person name="Tang K."/>
        </authorList>
    </citation>
    <scope>NUCLEOTIDE SEQUENCE [LARGE SCALE GENOMIC DNA]</scope>
    <source>
        <strain evidence="3">cv. Huhao1</strain>
        <tissue evidence="2">Leaf</tissue>
    </source>
</reference>
<dbReference type="STRING" id="35608.A0A2U1L2F7"/>
<dbReference type="GO" id="GO:0004839">
    <property type="term" value="F:ubiquitin activating enzyme activity"/>
    <property type="evidence" value="ECO:0007669"/>
    <property type="project" value="TreeGrafter"/>
</dbReference>
<dbReference type="InterPro" id="IPR000594">
    <property type="entry name" value="ThiF_NAD_FAD-bd"/>
</dbReference>
<keyword evidence="3" id="KW-1185">Reference proteome</keyword>
<dbReference type="PANTHER" id="PTHR10953:SF235">
    <property type="entry name" value="UBIQUITIN-ACTIVATING ENZYME E1 2"/>
    <property type="match status" value="1"/>
</dbReference>
<name>A0A2U1L2F7_ARTAN</name>